<gene>
    <name evidence="1" type="ORF">OFLC_LOCUS12025</name>
</gene>
<keyword evidence="2" id="KW-1185">Reference proteome</keyword>
<dbReference type="STRING" id="387005.A0A183HX13"/>
<dbReference type="Proteomes" id="UP000267606">
    <property type="component" value="Unassembled WGS sequence"/>
</dbReference>
<dbReference type="AlphaFoldDB" id="A0A183HX13"/>
<protein>
    <submittedName>
        <fullName evidence="1 3">Uncharacterized protein</fullName>
    </submittedName>
</protein>
<proteinExistence type="predicted"/>
<name>A0A183HX13_9BILA</name>
<sequence>MLTACYCDLLCNDYNYSFSLTPPWYPIKLPIVHAGDAREEPKYHSHFGQHLTYMYLLPEAEQTYLKQPIPPHPPQPAQFHTPQGPIKIRKSRLSMLKTGMQRLTEDLEKNTPRPRSPHMDNEEPIEMAHYPAGHAPEPGIVPPIERADFPAPPYPYAVD</sequence>
<dbReference type="EMBL" id="UZAJ01018123">
    <property type="protein sequence ID" value="VDO81227.1"/>
    <property type="molecule type" value="Genomic_DNA"/>
</dbReference>
<evidence type="ECO:0000313" key="3">
    <source>
        <dbReference type="WBParaSite" id="OFLC_0001202501-mRNA-1"/>
    </source>
</evidence>
<dbReference type="WBParaSite" id="OFLC_0001202501-mRNA-1">
    <property type="protein sequence ID" value="OFLC_0001202501-mRNA-1"/>
    <property type="gene ID" value="OFLC_0001202501"/>
</dbReference>
<organism evidence="3">
    <name type="scientific">Onchocerca flexuosa</name>
    <dbReference type="NCBI Taxonomy" id="387005"/>
    <lineage>
        <taxon>Eukaryota</taxon>
        <taxon>Metazoa</taxon>
        <taxon>Ecdysozoa</taxon>
        <taxon>Nematoda</taxon>
        <taxon>Chromadorea</taxon>
        <taxon>Rhabditida</taxon>
        <taxon>Spirurina</taxon>
        <taxon>Spiruromorpha</taxon>
        <taxon>Filarioidea</taxon>
        <taxon>Onchocercidae</taxon>
        <taxon>Onchocerca</taxon>
    </lineage>
</organism>
<evidence type="ECO:0000313" key="2">
    <source>
        <dbReference type="Proteomes" id="UP000267606"/>
    </source>
</evidence>
<reference evidence="3" key="1">
    <citation type="submission" date="2016-06" db="UniProtKB">
        <authorList>
            <consortium name="WormBaseParasite"/>
        </authorList>
    </citation>
    <scope>IDENTIFICATION</scope>
</reference>
<evidence type="ECO:0000313" key="1">
    <source>
        <dbReference type="EMBL" id="VDO81227.1"/>
    </source>
</evidence>
<reference evidence="1 2" key="2">
    <citation type="submission" date="2018-11" db="EMBL/GenBank/DDBJ databases">
        <authorList>
            <consortium name="Pathogen Informatics"/>
        </authorList>
    </citation>
    <scope>NUCLEOTIDE SEQUENCE [LARGE SCALE GENOMIC DNA]</scope>
</reference>
<accession>A0A183HX13</accession>